<organism evidence="2 3">
    <name type="scientific">Teladorsagia circumcincta</name>
    <name type="common">Brown stomach worm</name>
    <name type="synonym">Ostertagia circumcincta</name>
    <dbReference type="NCBI Taxonomy" id="45464"/>
    <lineage>
        <taxon>Eukaryota</taxon>
        <taxon>Metazoa</taxon>
        <taxon>Ecdysozoa</taxon>
        <taxon>Nematoda</taxon>
        <taxon>Chromadorea</taxon>
        <taxon>Rhabditida</taxon>
        <taxon>Rhabditina</taxon>
        <taxon>Rhabditomorpha</taxon>
        <taxon>Strongyloidea</taxon>
        <taxon>Trichostrongylidae</taxon>
        <taxon>Teladorsagia</taxon>
    </lineage>
</organism>
<evidence type="ECO:0000313" key="3">
    <source>
        <dbReference type="Proteomes" id="UP000230423"/>
    </source>
</evidence>
<dbReference type="Proteomes" id="UP000230423">
    <property type="component" value="Unassembled WGS sequence"/>
</dbReference>
<accession>A0A2G9UA58</accession>
<dbReference type="SUPFAM" id="SSF57667">
    <property type="entry name" value="beta-beta-alpha zinc fingers"/>
    <property type="match status" value="1"/>
</dbReference>
<name>A0A2G9UA58_TELCI</name>
<dbReference type="AlphaFoldDB" id="A0A2G9UA58"/>
<dbReference type="SMART" id="SM00355">
    <property type="entry name" value="ZnF_C2H2"/>
    <property type="match status" value="3"/>
</dbReference>
<sequence>MSARYSHSKSELKTVFRHHCQNLVGVVDHVVLLDLDSPKKGLLPVSHYPLAAAGAPLPCPVPIFSPVPNPFLLMDLQSQIHAANLLQMMMTQLHSVNPPQEIPDEKAFKKRRAHGDLREMKKAHSLDSSDEPYDNLGDVIIPSTDKEVSHYPLAAAGAPLPCPVPIFSPVPNPFLLMDLQSQIHAANLLQMMMTQLHSVNPPQEIPDEKSFKRRRAHGDLKEMKKAHSLDSSDEPYDNLGDVIIPSTDKEGWCRNKKYIEKTDGGFMCMVCKKVYGRYNSVSYHVTIYHRNPPIKCDLPGCQFTTREARYIHFHKYYRHGIALPDSIDQGSRRCPHCRHVSKSPAMLEKHIRRHQIVETRDDSVEVDSTSMDVLVVDDEMTEEERTRGESLSMEVFEAPVEDATTKPRAFTL</sequence>
<evidence type="ECO:0000259" key="1">
    <source>
        <dbReference type="PROSITE" id="PS00028"/>
    </source>
</evidence>
<dbReference type="EMBL" id="KZ347787">
    <property type="protein sequence ID" value="PIO67147.1"/>
    <property type="molecule type" value="Genomic_DNA"/>
</dbReference>
<dbReference type="Gene3D" id="3.30.160.60">
    <property type="entry name" value="Classic Zinc Finger"/>
    <property type="match status" value="1"/>
</dbReference>
<reference evidence="2 3" key="1">
    <citation type="submission" date="2015-09" db="EMBL/GenBank/DDBJ databases">
        <title>Draft genome of the parasitic nematode Teladorsagia circumcincta isolate WARC Sus (inbred).</title>
        <authorList>
            <person name="Mitreva M."/>
        </authorList>
    </citation>
    <scope>NUCLEOTIDE SEQUENCE [LARGE SCALE GENOMIC DNA]</scope>
    <source>
        <strain evidence="2 3">S</strain>
    </source>
</reference>
<proteinExistence type="predicted"/>
<dbReference type="InterPro" id="IPR013087">
    <property type="entry name" value="Znf_C2H2_type"/>
</dbReference>
<evidence type="ECO:0000313" key="2">
    <source>
        <dbReference type="EMBL" id="PIO67147.1"/>
    </source>
</evidence>
<dbReference type="InterPro" id="IPR036236">
    <property type="entry name" value="Znf_C2H2_sf"/>
</dbReference>
<feature type="domain" description="C2H2-type" evidence="1">
    <location>
        <begin position="268"/>
        <end position="289"/>
    </location>
</feature>
<gene>
    <name evidence="2" type="ORF">TELCIR_11118</name>
</gene>
<dbReference type="OrthoDB" id="45365at2759"/>
<protein>
    <submittedName>
        <fullName evidence="2">Zinc finger, C2H2 type</fullName>
    </submittedName>
</protein>
<dbReference type="PROSITE" id="PS00028">
    <property type="entry name" value="ZINC_FINGER_C2H2_1"/>
    <property type="match status" value="1"/>
</dbReference>
<keyword evidence="3" id="KW-1185">Reference proteome</keyword>